<feature type="transmembrane region" description="Helical" evidence="1">
    <location>
        <begin position="35"/>
        <end position="57"/>
    </location>
</feature>
<evidence type="ECO:0000313" key="4">
    <source>
        <dbReference type="Proteomes" id="UP001595817"/>
    </source>
</evidence>
<dbReference type="InterPro" id="IPR025007">
    <property type="entry name" value="DUF3899"/>
</dbReference>
<dbReference type="RefSeq" id="WP_378152315.1">
    <property type="nucleotide sequence ID" value="NZ_JBHSEC010000003.1"/>
</dbReference>
<feature type="domain" description="DUF3899" evidence="2">
    <location>
        <begin position="32"/>
        <end position="108"/>
    </location>
</feature>
<dbReference type="Proteomes" id="UP001595817">
    <property type="component" value="Unassembled WGS sequence"/>
</dbReference>
<keyword evidence="1" id="KW-0472">Membrane</keyword>
<feature type="transmembrane region" description="Helical" evidence="1">
    <location>
        <begin position="91"/>
        <end position="113"/>
    </location>
</feature>
<keyword evidence="1" id="KW-1133">Transmembrane helix</keyword>
<name>A0ABV8X2Z9_9LACT</name>
<protein>
    <submittedName>
        <fullName evidence="3">DUF3899 domain-containing protein</fullName>
    </submittedName>
</protein>
<evidence type="ECO:0000313" key="3">
    <source>
        <dbReference type="EMBL" id="MFC4409499.1"/>
    </source>
</evidence>
<feature type="transmembrane region" description="Helical" evidence="1">
    <location>
        <begin position="6"/>
        <end position="23"/>
    </location>
</feature>
<proteinExistence type="predicted"/>
<accession>A0ABV8X2Z9</accession>
<organism evidence="3 4">
    <name type="scientific">Chungangia koreensis</name>
    <dbReference type="NCBI Taxonomy" id="752657"/>
    <lineage>
        <taxon>Bacteria</taxon>
        <taxon>Bacillati</taxon>
        <taxon>Bacillota</taxon>
        <taxon>Bacilli</taxon>
        <taxon>Lactobacillales</taxon>
        <taxon>Chungangia</taxon>
    </lineage>
</organism>
<dbReference type="Pfam" id="PF13038">
    <property type="entry name" value="DUF3899"/>
    <property type="match status" value="1"/>
</dbReference>
<evidence type="ECO:0000256" key="1">
    <source>
        <dbReference type="SAM" id="Phobius"/>
    </source>
</evidence>
<evidence type="ECO:0000259" key="2">
    <source>
        <dbReference type="Pfam" id="PF13038"/>
    </source>
</evidence>
<keyword evidence="4" id="KW-1185">Reference proteome</keyword>
<reference evidence="4" key="1">
    <citation type="journal article" date="2019" name="Int. J. Syst. Evol. Microbiol.">
        <title>The Global Catalogue of Microorganisms (GCM) 10K type strain sequencing project: providing services to taxonomists for standard genome sequencing and annotation.</title>
        <authorList>
            <consortium name="The Broad Institute Genomics Platform"/>
            <consortium name="The Broad Institute Genome Sequencing Center for Infectious Disease"/>
            <person name="Wu L."/>
            <person name="Ma J."/>
        </authorList>
    </citation>
    <scope>NUCLEOTIDE SEQUENCE [LARGE SCALE GENOMIC DNA]</scope>
    <source>
        <strain evidence="4">CCUG 59778</strain>
    </source>
</reference>
<keyword evidence="1" id="KW-0812">Transmembrane</keyword>
<dbReference type="EMBL" id="JBHSEC010000003">
    <property type="protein sequence ID" value="MFC4409499.1"/>
    <property type="molecule type" value="Genomic_DNA"/>
</dbReference>
<gene>
    <name evidence="3" type="ORF">ACFOZY_03495</name>
</gene>
<sequence>MRKFGYYFGIAQILIVILMVIIYRDIGLLPYINTSFIIGGSLMFFGLVVYIVSSGFFDLFTLSFRKMFTPKNRMKDAMEMRTPSDAMSFSYGPFLVVGASIILIMSVCLYIYYM</sequence>
<comment type="caution">
    <text evidence="3">The sequence shown here is derived from an EMBL/GenBank/DDBJ whole genome shotgun (WGS) entry which is preliminary data.</text>
</comment>